<comment type="caution">
    <text evidence="1">The sequence shown here is derived from an EMBL/GenBank/DDBJ whole genome shotgun (WGS) entry which is preliminary data.</text>
</comment>
<protein>
    <submittedName>
        <fullName evidence="1">Uncharacterized protein</fullName>
    </submittedName>
</protein>
<proteinExistence type="predicted"/>
<keyword evidence="2" id="KW-1185">Reference proteome</keyword>
<gene>
    <name evidence="1" type="ORF">K1T71_008923</name>
</gene>
<evidence type="ECO:0000313" key="2">
    <source>
        <dbReference type="Proteomes" id="UP000824533"/>
    </source>
</evidence>
<sequence length="1508" mass="172103">MDSTSIVERIIRSLSFEVEAIPQDTIKISSSSKTTPMNVKIRVRKKNEAFLQEGVMTIAKQINTDNNPQRVRLVSSDQTIMSFNVYVESEKEKIPPKKPKKHIFNVLKPGLCLSNVKDEDDYQYVPSQPPIPNVPNTDSVTQSELMQHFSLRKGNLGNIDEAATLPSRETYFLGKCKPGGCLDPPFGEDIYTYKPTTKSKSPLKHGKNNINLDMKESVNSKRSSTSERSHLKENKNQNEESLLTNKASKIVPGLNEVFKLYQTHSMTYSNSIITYPSTVNASFEQLQENKNYKRKTLSEDISKKSFNEFTELFFHPKQEIENMIFPNLETQKNSNNMHIDSDTISNKKCNDIDDVQEKSEVKQHCNEINITEATSIRASTQDIVANSLKESQNDFIKGFGNIEIQTANRINRCSNSIEQDTSLMIINNEIFKIVNSSNLHLKQYSNIKISESQEESSQPKRLNHKNIDSNDHLIELNSSKTNTERDNKANVACMNLPQQSIVFSWDNSDIKSITRSETNKSNELKRITSLNDNKDFQENTIKINETNSVSDNNEINSEDKLSDTYRTDETYLILDKKESPLALKENNLNIFNYEIKDIGQKLSQDISRGNQDLKQDVNIKRDSSYSCDALQNKTVGLVENVSILYNTNLESNYDDNISHIRESEKNINKHSIKSLLTENCPRKCDSLILSQGYKSNLTIKEYESKPSKIKSIELGETDLEQSQFSHKKDEYETNIKNKTINIRNQDIESEYEVRDPTNLSNYAISSASDTEYIKVNELYLNMNEKVSSDTTQEKKLDIDQDDIQVRDEVTFLHQNIATTDEIITINQNCNSISKIKIVSHDNASIEYGAISITDKSIINTDKINVSLENKSGITENRGIEISKIIKNANKKADVIRRNSSIRNHNDSQIFDIVNGNDLNHNASEKQSIVSNSKISEHTGNINTHDIIQKEYYANIKGDDNMTDNTFINVTENISTISSKLTIIQTEIGEIFRSDNLKKNIDTVNEINSKDQTDTKKENACSNNEYYTHDDKEKIQIFSDELIETTYANLKNITEVAASFITNKDEHATEIIKDKISRNNLNTMFTNATEYENQLSHENISVEVSKDEEAKPRVSYDILNKINYSSSKTPLPTGDLPSSKSAIRCLLENTQVSNSQILESVSFPQDFTIERENTFSELKVQGKERPSAITNSKIEINYNSDSLHKKQILDNRDKINNEFRNMALPEKPSLRSQPTASIIPNILPLKLFSNVTANNFNLFDKTAKLELKSYFEPSKDNNDSKMLIKPPIQDTSHSQGMTVQEKIKSFTKHFSVGASILPTNIVNNTKSPITVNLGFQSYINNNNERIFKTIDVDKEAERFPHDIVTIVKSRIRLPSKEIRIPIDEDNDISFNIINPNSSTQHNSDTVNHTRKFKHDLNNKRKAEVVNKSIKDIQRKTTNEKSDNKVIDDNLIAIYEKELIPLRKVFKDLKDEIDSLARQKPIIRDKLQRPVKYKPSRLISVNRRCGCLKE</sequence>
<name>A0ACC1CW98_9NEOP</name>
<dbReference type="EMBL" id="CM034401">
    <property type="protein sequence ID" value="KAJ0175764.1"/>
    <property type="molecule type" value="Genomic_DNA"/>
</dbReference>
<organism evidence="1 2">
    <name type="scientific">Dendrolimus kikuchii</name>
    <dbReference type="NCBI Taxonomy" id="765133"/>
    <lineage>
        <taxon>Eukaryota</taxon>
        <taxon>Metazoa</taxon>
        <taxon>Ecdysozoa</taxon>
        <taxon>Arthropoda</taxon>
        <taxon>Hexapoda</taxon>
        <taxon>Insecta</taxon>
        <taxon>Pterygota</taxon>
        <taxon>Neoptera</taxon>
        <taxon>Endopterygota</taxon>
        <taxon>Lepidoptera</taxon>
        <taxon>Glossata</taxon>
        <taxon>Ditrysia</taxon>
        <taxon>Bombycoidea</taxon>
        <taxon>Lasiocampidae</taxon>
        <taxon>Dendrolimus</taxon>
    </lineage>
</organism>
<reference evidence="1 2" key="1">
    <citation type="journal article" date="2021" name="Front. Genet.">
        <title>Chromosome-Level Genome Assembly Reveals Significant Gene Expansion in the Toll and IMD Signaling Pathways of Dendrolimus kikuchii.</title>
        <authorList>
            <person name="Zhou J."/>
            <person name="Wu P."/>
            <person name="Xiong Z."/>
            <person name="Liu N."/>
            <person name="Zhao N."/>
            <person name="Ji M."/>
            <person name="Qiu Y."/>
            <person name="Yang B."/>
        </authorList>
    </citation>
    <scope>NUCLEOTIDE SEQUENCE [LARGE SCALE GENOMIC DNA]</scope>
    <source>
        <strain evidence="1">Ann1</strain>
    </source>
</reference>
<accession>A0ACC1CW98</accession>
<evidence type="ECO:0000313" key="1">
    <source>
        <dbReference type="EMBL" id="KAJ0175764.1"/>
    </source>
</evidence>
<dbReference type="Proteomes" id="UP000824533">
    <property type="component" value="Linkage Group LG15"/>
</dbReference>